<dbReference type="AlphaFoldDB" id="A0A6G1CWU7"/>
<sequence>MAQLVNPRRRRRRRTAANGTGQPWRPCLCPPTTRSQTSVDREWGKGETAVATRDGKERETKAATRDREE</sequence>
<dbReference type="EMBL" id="SPHZ02000008">
    <property type="protein sequence ID" value="KAF0904570.1"/>
    <property type="molecule type" value="Genomic_DNA"/>
</dbReference>
<dbReference type="Proteomes" id="UP000479710">
    <property type="component" value="Unassembled WGS sequence"/>
</dbReference>
<dbReference type="EMBL" id="SPHZ02000008">
    <property type="protein sequence ID" value="KAF0904571.1"/>
    <property type="molecule type" value="Genomic_DNA"/>
</dbReference>
<protein>
    <submittedName>
        <fullName evidence="2">Uncharacterized protein</fullName>
    </submittedName>
</protein>
<keyword evidence="3" id="KW-1185">Reference proteome</keyword>
<comment type="caution">
    <text evidence="2">The sequence shown here is derived from an EMBL/GenBank/DDBJ whole genome shotgun (WGS) entry which is preliminary data.</text>
</comment>
<feature type="compositionally biased region" description="Basic and acidic residues" evidence="1">
    <location>
        <begin position="53"/>
        <end position="69"/>
    </location>
</feature>
<dbReference type="EMBL" id="SPHZ02000008">
    <property type="protein sequence ID" value="KAF0904569.1"/>
    <property type="molecule type" value="Genomic_DNA"/>
</dbReference>
<evidence type="ECO:0000256" key="1">
    <source>
        <dbReference type="SAM" id="MobiDB-lite"/>
    </source>
</evidence>
<feature type="region of interest" description="Disordered" evidence="1">
    <location>
        <begin position="1"/>
        <end position="69"/>
    </location>
</feature>
<evidence type="ECO:0000313" key="2">
    <source>
        <dbReference type="EMBL" id="KAF0904571.1"/>
    </source>
</evidence>
<name>A0A6G1CWU7_9ORYZ</name>
<proteinExistence type="predicted"/>
<accession>A0A6G1CWU7</accession>
<gene>
    <name evidence="2" type="ORF">E2562_035677</name>
</gene>
<organism evidence="2 3">
    <name type="scientific">Oryza meyeriana var. granulata</name>
    <dbReference type="NCBI Taxonomy" id="110450"/>
    <lineage>
        <taxon>Eukaryota</taxon>
        <taxon>Viridiplantae</taxon>
        <taxon>Streptophyta</taxon>
        <taxon>Embryophyta</taxon>
        <taxon>Tracheophyta</taxon>
        <taxon>Spermatophyta</taxon>
        <taxon>Magnoliopsida</taxon>
        <taxon>Liliopsida</taxon>
        <taxon>Poales</taxon>
        <taxon>Poaceae</taxon>
        <taxon>BOP clade</taxon>
        <taxon>Oryzoideae</taxon>
        <taxon>Oryzeae</taxon>
        <taxon>Oryzinae</taxon>
        <taxon>Oryza</taxon>
        <taxon>Oryza meyeriana</taxon>
    </lineage>
</organism>
<evidence type="ECO:0000313" key="3">
    <source>
        <dbReference type="Proteomes" id="UP000479710"/>
    </source>
</evidence>
<reference evidence="2 3" key="1">
    <citation type="submission" date="2019-11" db="EMBL/GenBank/DDBJ databases">
        <title>Whole genome sequence of Oryza granulata.</title>
        <authorList>
            <person name="Li W."/>
        </authorList>
    </citation>
    <scope>NUCLEOTIDE SEQUENCE [LARGE SCALE GENOMIC DNA]</scope>
    <source>
        <strain evidence="3">cv. Menghai</strain>
        <tissue evidence="2">Leaf</tissue>
    </source>
</reference>